<evidence type="ECO:0000256" key="7">
    <source>
        <dbReference type="ARBA" id="ARBA00023163"/>
    </source>
</evidence>
<keyword evidence="6" id="KW-0238">DNA-binding</keyword>
<dbReference type="Pfam" id="PF12269">
    <property type="entry name" value="CpG_bind_C"/>
    <property type="match status" value="1"/>
</dbReference>
<evidence type="ECO:0000256" key="8">
    <source>
        <dbReference type="ARBA" id="ARBA00023242"/>
    </source>
</evidence>
<feature type="coiled-coil region" evidence="11">
    <location>
        <begin position="342"/>
        <end position="369"/>
    </location>
</feature>
<organism evidence="14 15">
    <name type="scientific">Panagrellus redivivus</name>
    <name type="common">Microworm</name>
    <dbReference type="NCBI Taxonomy" id="6233"/>
    <lineage>
        <taxon>Eukaryota</taxon>
        <taxon>Metazoa</taxon>
        <taxon>Ecdysozoa</taxon>
        <taxon>Nematoda</taxon>
        <taxon>Chromadorea</taxon>
        <taxon>Rhabditida</taxon>
        <taxon>Tylenchina</taxon>
        <taxon>Panagrolaimomorpha</taxon>
        <taxon>Panagrolaimoidea</taxon>
        <taxon>Panagrolaimidae</taxon>
        <taxon>Panagrellus</taxon>
    </lineage>
</organism>
<dbReference type="GO" id="GO:0045893">
    <property type="term" value="P:positive regulation of DNA-templated transcription"/>
    <property type="evidence" value="ECO:0007669"/>
    <property type="project" value="TreeGrafter"/>
</dbReference>
<evidence type="ECO:0000256" key="11">
    <source>
        <dbReference type="SAM" id="Coils"/>
    </source>
</evidence>
<dbReference type="Gene3D" id="2.60.120.650">
    <property type="entry name" value="Cupin"/>
    <property type="match status" value="1"/>
</dbReference>
<dbReference type="InterPro" id="IPR022056">
    <property type="entry name" value="CpG-bd_C"/>
</dbReference>
<feature type="compositionally biased region" description="Low complexity" evidence="12">
    <location>
        <begin position="685"/>
        <end position="719"/>
    </location>
</feature>
<dbReference type="GO" id="GO:0008270">
    <property type="term" value="F:zinc ion binding"/>
    <property type="evidence" value="ECO:0007669"/>
    <property type="project" value="UniProtKB-KW"/>
</dbReference>
<dbReference type="PROSITE" id="PS51058">
    <property type="entry name" value="ZF_CXXC"/>
    <property type="match status" value="1"/>
</dbReference>
<protein>
    <recommendedName>
        <fullName evidence="9">CXXC-type zinc finger protein 1</fullName>
    </recommendedName>
</protein>
<dbReference type="SUPFAM" id="SSF57903">
    <property type="entry name" value="FYVE/PHD zinc finger"/>
    <property type="match status" value="1"/>
</dbReference>
<evidence type="ECO:0000256" key="10">
    <source>
        <dbReference type="PROSITE-ProRule" id="PRU00509"/>
    </source>
</evidence>
<dbReference type="WBParaSite" id="Pan_g2256.t1">
    <property type="protein sequence ID" value="Pan_g2256.t1"/>
    <property type="gene ID" value="Pan_g2256"/>
</dbReference>
<comment type="subcellular location">
    <subcellularLocation>
        <location evidence="1">Nucleus</location>
    </subcellularLocation>
</comment>
<dbReference type="PROSITE" id="PS01359">
    <property type="entry name" value="ZF_PHD_1"/>
    <property type="match status" value="1"/>
</dbReference>
<dbReference type="PANTHER" id="PTHR46174:SF1">
    <property type="entry name" value="CXXC-TYPE ZINC FINGER PROTEIN 1"/>
    <property type="match status" value="1"/>
</dbReference>
<keyword evidence="7" id="KW-0804">Transcription</keyword>
<feature type="domain" description="CXXC-type" evidence="13">
    <location>
        <begin position="199"/>
        <end position="238"/>
    </location>
</feature>
<keyword evidence="4" id="KW-0862">Zinc</keyword>
<evidence type="ECO:0000256" key="5">
    <source>
        <dbReference type="ARBA" id="ARBA00023015"/>
    </source>
</evidence>
<evidence type="ECO:0000256" key="2">
    <source>
        <dbReference type="ARBA" id="ARBA00022723"/>
    </source>
</evidence>
<feature type="compositionally biased region" description="Basic residues" evidence="12">
    <location>
        <begin position="666"/>
        <end position="684"/>
    </location>
</feature>
<dbReference type="PANTHER" id="PTHR46174">
    <property type="entry name" value="CXXC-TYPE ZINC FINGER PROTEIN 1"/>
    <property type="match status" value="1"/>
</dbReference>
<accession>A0A7E4ZX34</accession>
<feature type="compositionally biased region" description="Basic and acidic residues" evidence="12">
    <location>
        <begin position="651"/>
        <end position="664"/>
    </location>
</feature>
<keyword evidence="8" id="KW-0539">Nucleus</keyword>
<reference evidence="14" key="1">
    <citation type="journal article" date="2013" name="Genetics">
        <title>The draft genome and transcriptome of Panagrellus redivivus are shaped by the harsh demands of a free-living lifestyle.</title>
        <authorList>
            <person name="Srinivasan J."/>
            <person name="Dillman A.R."/>
            <person name="Macchietto M.G."/>
            <person name="Heikkinen L."/>
            <person name="Lakso M."/>
            <person name="Fracchia K.M."/>
            <person name="Antoshechkin I."/>
            <person name="Mortazavi A."/>
            <person name="Wong G."/>
            <person name="Sternberg P.W."/>
        </authorList>
    </citation>
    <scope>NUCLEOTIDE SEQUENCE [LARGE SCALE GENOMIC DNA]</scope>
    <source>
        <strain evidence="14">MT8872</strain>
    </source>
</reference>
<dbReference type="InterPro" id="IPR001965">
    <property type="entry name" value="Znf_PHD"/>
</dbReference>
<dbReference type="InterPro" id="IPR002857">
    <property type="entry name" value="Znf_CXXC"/>
</dbReference>
<evidence type="ECO:0000256" key="4">
    <source>
        <dbReference type="ARBA" id="ARBA00022833"/>
    </source>
</evidence>
<evidence type="ECO:0000256" key="12">
    <source>
        <dbReference type="SAM" id="MobiDB-lite"/>
    </source>
</evidence>
<dbReference type="Proteomes" id="UP000492821">
    <property type="component" value="Unassembled WGS sequence"/>
</dbReference>
<keyword evidence="14" id="KW-1185">Reference proteome</keyword>
<dbReference type="InterPro" id="IPR019786">
    <property type="entry name" value="Zinc_finger_PHD-type_CS"/>
</dbReference>
<evidence type="ECO:0000256" key="1">
    <source>
        <dbReference type="ARBA" id="ARBA00004123"/>
    </source>
</evidence>
<reference evidence="15" key="2">
    <citation type="submission" date="2020-10" db="UniProtKB">
        <authorList>
            <consortium name="WormBaseParasite"/>
        </authorList>
    </citation>
    <scope>IDENTIFICATION</scope>
</reference>
<dbReference type="SMART" id="SM00249">
    <property type="entry name" value="PHD"/>
    <property type="match status" value="1"/>
</dbReference>
<dbReference type="InterPro" id="IPR019787">
    <property type="entry name" value="Znf_PHD-finger"/>
</dbReference>
<evidence type="ECO:0000259" key="13">
    <source>
        <dbReference type="PROSITE" id="PS51058"/>
    </source>
</evidence>
<evidence type="ECO:0000313" key="15">
    <source>
        <dbReference type="WBParaSite" id="Pan_g2256.t1"/>
    </source>
</evidence>
<dbReference type="Pfam" id="PF00628">
    <property type="entry name" value="PHD"/>
    <property type="match status" value="1"/>
</dbReference>
<keyword evidence="3 10" id="KW-0863">Zinc-finger</keyword>
<dbReference type="GO" id="GO:0003677">
    <property type="term" value="F:DNA binding"/>
    <property type="evidence" value="ECO:0007669"/>
    <property type="project" value="UniProtKB-KW"/>
</dbReference>
<dbReference type="AlphaFoldDB" id="A0A7E4ZX34"/>
<evidence type="ECO:0000256" key="6">
    <source>
        <dbReference type="ARBA" id="ARBA00023125"/>
    </source>
</evidence>
<sequence>MGKKKGGRKKDSSDDETEILCPCGSAKGSRYWILCDGCETWYHGKCANFTEKQIATIDKFFCHDCCDKNPKLTTTYKVSKETKKAETKKAKEAAAQNPALAHKQSYSSNLLIQTPAQAQSIAIHAQIEAEALAAAIPMDQTKEPDIIEKLTEQAYSGELNINPELIHASPEAPPQQVHPKVLTQRKSLMQICARLMMNPKAKQVPQRCGECIGCKYPQDCEKCIACFEKRECLQRICVKAPITGDTRPYDAELEEMTEAKVAASMKKKKKDDGVVFGKKAVRPRLTNFTEQIQCKGPGCVKPSRPGSKYCCHECGLEQARRRCLLVLPTRVQKFCEETPEAFEREANEVVEMERRLASMQNNMNALTDARAFVVKYLKELSELNEKKMSKPPEEPPAPPKPKKGMPGTPQKGKKPSQPPPDDCDFQGRCSICSFTTSNWGSLQRHILRCYMRIEKKTDFTSPIQATYNPDGIICDFFCKKEGAYCKRLRALCFDHTKGFLYDKLAICGAPLGFYNDDVPYNLAETLDKDQFMSKGPCMLEKTACNNHVNWAQSLIGVIDNTRITLIQSMAELAERIRYLRDNVNRCFDIPTLLQTYTVDHTTDAFGMPKNVNFVTGLPEYFERKLDWTNEVKEINSRIQEKLNIRFKEQERVKEEEKNKKEAAKIARAKKRGKKKPGPPAKRRMTVAAARAAAAAAAKATADAKAAAATNAQPTPAPATNQENAPIVLRDVAPVPPRI</sequence>
<name>A0A7E4ZX34_PANRE</name>
<dbReference type="InterPro" id="IPR011011">
    <property type="entry name" value="Znf_FYVE_PHD"/>
</dbReference>
<dbReference type="InterPro" id="IPR037869">
    <property type="entry name" value="Spp1/CFP1"/>
</dbReference>
<evidence type="ECO:0000256" key="9">
    <source>
        <dbReference type="ARBA" id="ARBA00023828"/>
    </source>
</evidence>
<feature type="compositionally biased region" description="Basic and acidic residues" evidence="12">
    <location>
        <begin position="384"/>
        <end position="393"/>
    </location>
</feature>
<evidence type="ECO:0000256" key="3">
    <source>
        <dbReference type="ARBA" id="ARBA00022771"/>
    </source>
</evidence>
<proteinExistence type="predicted"/>
<dbReference type="GO" id="GO:0048188">
    <property type="term" value="C:Set1C/COMPASS complex"/>
    <property type="evidence" value="ECO:0007669"/>
    <property type="project" value="InterPro"/>
</dbReference>
<feature type="region of interest" description="Disordered" evidence="12">
    <location>
        <begin position="651"/>
        <end position="738"/>
    </location>
</feature>
<keyword evidence="2" id="KW-0479">Metal-binding</keyword>
<evidence type="ECO:0000313" key="14">
    <source>
        <dbReference type="Proteomes" id="UP000492821"/>
    </source>
</evidence>
<keyword evidence="5" id="KW-0805">Transcription regulation</keyword>
<keyword evidence="11" id="KW-0175">Coiled coil</keyword>
<feature type="region of interest" description="Disordered" evidence="12">
    <location>
        <begin position="384"/>
        <end position="421"/>
    </location>
</feature>